<dbReference type="AlphaFoldDB" id="A0A917MBB3"/>
<dbReference type="EMBL" id="BMER01000002">
    <property type="protein sequence ID" value="GGG91310.1"/>
    <property type="molecule type" value="Genomic_DNA"/>
</dbReference>
<dbReference type="InterPro" id="IPR014756">
    <property type="entry name" value="Ig_E-set"/>
</dbReference>
<organism evidence="1 2">
    <name type="scientific">Parapedobacter pyrenivorans</name>
    <dbReference type="NCBI Taxonomy" id="1305674"/>
    <lineage>
        <taxon>Bacteria</taxon>
        <taxon>Pseudomonadati</taxon>
        <taxon>Bacteroidota</taxon>
        <taxon>Sphingobacteriia</taxon>
        <taxon>Sphingobacteriales</taxon>
        <taxon>Sphingobacteriaceae</taxon>
        <taxon>Parapedobacter</taxon>
    </lineage>
</organism>
<dbReference type="Gene3D" id="2.60.40.10">
    <property type="entry name" value="Immunoglobulins"/>
    <property type="match status" value="1"/>
</dbReference>
<dbReference type="InterPro" id="IPR013431">
    <property type="entry name" value="Delta_60_rpt"/>
</dbReference>
<dbReference type="Proteomes" id="UP000660862">
    <property type="component" value="Unassembled WGS sequence"/>
</dbReference>
<accession>A0A917MBB3</accession>
<reference evidence="1" key="1">
    <citation type="journal article" date="2014" name="Int. J. Syst. Evol. Microbiol.">
        <title>Complete genome sequence of Corynebacterium casei LMG S-19264T (=DSM 44701T), isolated from a smear-ripened cheese.</title>
        <authorList>
            <consortium name="US DOE Joint Genome Institute (JGI-PGF)"/>
            <person name="Walter F."/>
            <person name="Albersmeier A."/>
            <person name="Kalinowski J."/>
            <person name="Ruckert C."/>
        </authorList>
    </citation>
    <scope>NUCLEOTIDE SEQUENCE</scope>
    <source>
        <strain evidence="1">CGMCC 1.12195</strain>
    </source>
</reference>
<evidence type="ECO:0000313" key="2">
    <source>
        <dbReference type="Proteomes" id="UP000660862"/>
    </source>
</evidence>
<name>A0A917MBB3_9SPHI</name>
<gene>
    <name evidence="1" type="ORF">GCM10007415_27380</name>
</gene>
<reference evidence="1" key="2">
    <citation type="submission" date="2020-09" db="EMBL/GenBank/DDBJ databases">
        <authorList>
            <person name="Sun Q."/>
            <person name="Zhou Y."/>
        </authorList>
    </citation>
    <scope>NUCLEOTIDE SEQUENCE</scope>
    <source>
        <strain evidence="1">CGMCC 1.12195</strain>
    </source>
</reference>
<keyword evidence="2" id="KW-1185">Reference proteome</keyword>
<dbReference type="Gene3D" id="2.80.10.50">
    <property type="match status" value="2"/>
</dbReference>
<evidence type="ECO:0008006" key="3">
    <source>
        <dbReference type="Google" id="ProtNLM"/>
    </source>
</evidence>
<comment type="caution">
    <text evidence="1">The sequence shown here is derived from an EMBL/GenBank/DDBJ whole genome shotgun (WGS) entry which is preliminary data.</text>
</comment>
<dbReference type="RefSeq" id="WP_188506591.1">
    <property type="nucleotide sequence ID" value="NZ_BMER01000002.1"/>
</dbReference>
<protein>
    <recommendedName>
        <fullName evidence="3">DUF5008 domain-containing protein</fullName>
    </recommendedName>
</protein>
<dbReference type="SUPFAM" id="SSF81296">
    <property type="entry name" value="E set domains"/>
    <property type="match status" value="1"/>
</dbReference>
<sequence length="542" mass="58797">MIDMRYTFKSLFILSIWGCCLWACSEKLEVPKEPYGPGAQPLGIVVDRAQMPSPATGLPGTEVTINASGLLPYEDELIFRFNGEGADIIEVTEDHVKVVVPDFASTGITSMTVGDVVVFGPQFSVTGKINPDPTFNAAQGTNNGVSKVIFTNDERMMIVGAFTNYDNKGIVRPINRIARTFADGTYDASLRSGTGANGQIGEIIPFDDGYLIAGAFTGYSQRGSDISNLTKIHTNGTIDTVGVKPFRRPDQLDTTKYYPRFNGGFDGFIGRLYPQGGGKVVVGGNFRYYISRRYDQPNRLETRDSVIVDSVEVRQLARLNSDGSLDKTYRFDEGTNRSWEGGNGNAGTLYHAAGNQAGKLLVYGNFNRFDGQQAGRILRLKADGTIDETFNPGGSGADEAVYRADYNPATGKYLIVGSFRSYNGTPVSQMAVLNEDGTLDETFVPQSFEGGEVTFIKQLTDGKIIVAGSFRTYGGIARNGFMVLDQSGALLVGYNATGLFSGYIEDIVETTSADGRPALLIHGLFNQFNSQPANNLLRVLIE</sequence>
<evidence type="ECO:0000313" key="1">
    <source>
        <dbReference type="EMBL" id="GGG91310.1"/>
    </source>
</evidence>
<proteinExistence type="predicted"/>
<dbReference type="Pfam" id="PF17164">
    <property type="entry name" value="DUF5122"/>
    <property type="match status" value="4"/>
</dbReference>
<dbReference type="InterPro" id="IPR013783">
    <property type="entry name" value="Ig-like_fold"/>
</dbReference>